<feature type="compositionally biased region" description="Basic and acidic residues" evidence="1">
    <location>
        <begin position="735"/>
        <end position="750"/>
    </location>
</feature>
<evidence type="ECO:0000313" key="2">
    <source>
        <dbReference type="EMBL" id="KAK0618238.1"/>
    </source>
</evidence>
<keyword evidence="3" id="KW-1185">Reference proteome</keyword>
<proteinExistence type="predicted"/>
<feature type="region of interest" description="Disordered" evidence="1">
    <location>
        <begin position="825"/>
        <end position="873"/>
    </location>
</feature>
<evidence type="ECO:0008006" key="4">
    <source>
        <dbReference type="Google" id="ProtNLM"/>
    </source>
</evidence>
<feature type="region of interest" description="Disordered" evidence="1">
    <location>
        <begin position="958"/>
        <end position="998"/>
    </location>
</feature>
<feature type="region of interest" description="Disordered" evidence="1">
    <location>
        <begin position="1068"/>
        <end position="1087"/>
    </location>
</feature>
<evidence type="ECO:0000313" key="3">
    <source>
        <dbReference type="Proteomes" id="UP001174934"/>
    </source>
</evidence>
<feature type="region of interest" description="Disordered" evidence="1">
    <location>
        <begin position="1017"/>
        <end position="1061"/>
    </location>
</feature>
<feature type="region of interest" description="Disordered" evidence="1">
    <location>
        <begin position="701"/>
        <end position="762"/>
    </location>
</feature>
<feature type="compositionally biased region" description="Polar residues" evidence="1">
    <location>
        <begin position="789"/>
        <end position="807"/>
    </location>
</feature>
<feature type="region of interest" description="Disordered" evidence="1">
    <location>
        <begin position="1359"/>
        <end position="1393"/>
    </location>
</feature>
<gene>
    <name evidence="2" type="ORF">B0T17DRAFT_509787</name>
</gene>
<feature type="region of interest" description="Disordered" evidence="1">
    <location>
        <begin position="1"/>
        <end position="20"/>
    </location>
</feature>
<feature type="compositionally biased region" description="Basic and acidic residues" evidence="1">
    <location>
        <begin position="1141"/>
        <end position="1155"/>
    </location>
</feature>
<feature type="compositionally biased region" description="Polar residues" evidence="1">
    <location>
        <begin position="556"/>
        <end position="567"/>
    </location>
</feature>
<feature type="compositionally biased region" description="Basic and acidic residues" evidence="1">
    <location>
        <begin position="851"/>
        <end position="860"/>
    </location>
</feature>
<feature type="region of interest" description="Disordered" evidence="1">
    <location>
        <begin position="1097"/>
        <end position="1116"/>
    </location>
</feature>
<feature type="compositionally biased region" description="Basic and acidic residues" evidence="1">
    <location>
        <begin position="1426"/>
        <end position="1436"/>
    </location>
</feature>
<feature type="compositionally biased region" description="Basic and acidic residues" evidence="1">
    <location>
        <begin position="1366"/>
        <end position="1387"/>
    </location>
</feature>
<comment type="caution">
    <text evidence="2">The sequence shown here is derived from an EMBL/GenBank/DDBJ whole genome shotgun (WGS) entry which is preliminary data.</text>
</comment>
<name>A0AA39WMP0_9PEZI</name>
<feature type="compositionally biased region" description="Polar residues" evidence="1">
    <location>
        <begin position="718"/>
        <end position="730"/>
    </location>
</feature>
<feature type="compositionally biased region" description="Polar residues" evidence="1">
    <location>
        <begin position="523"/>
        <end position="542"/>
    </location>
</feature>
<feature type="region of interest" description="Disordered" evidence="1">
    <location>
        <begin position="1132"/>
        <end position="1155"/>
    </location>
</feature>
<feature type="region of interest" description="Disordered" evidence="1">
    <location>
        <begin position="782"/>
        <end position="807"/>
    </location>
</feature>
<accession>A0AA39WMP0</accession>
<reference evidence="2" key="1">
    <citation type="submission" date="2023-06" db="EMBL/GenBank/DDBJ databases">
        <title>Genome-scale phylogeny and comparative genomics of the fungal order Sordariales.</title>
        <authorList>
            <consortium name="Lawrence Berkeley National Laboratory"/>
            <person name="Hensen N."/>
            <person name="Bonometti L."/>
            <person name="Westerberg I."/>
            <person name="Brannstrom I.O."/>
            <person name="Guillou S."/>
            <person name="Cros-Aarteil S."/>
            <person name="Calhoun S."/>
            <person name="Haridas S."/>
            <person name="Kuo A."/>
            <person name="Mondo S."/>
            <person name="Pangilinan J."/>
            <person name="Riley R."/>
            <person name="LaButti K."/>
            <person name="Andreopoulos B."/>
            <person name="Lipzen A."/>
            <person name="Chen C."/>
            <person name="Yanf M."/>
            <person name="Daum C."/>
            <person name="Ng V."/>
            <person name="Clum A."/>
            <person name="Steindorff A."/>
            <person name="Ohm R."/>
            <person name="Martin F."/>
            <person name="Silar P."/>
            <person name="Natvig D."/>
            <person name="Lalanne C."/>
            <person name="Gautier V."/>
            <person name="Ament-velasquez S.L."/>
            <person name="Kruys A."/>
            <person name="Hutchinson M.I."/>
            <person name="Powell A.J."/>
            <person name="Barry K."/>
            <person name="Miller A.N."/>
            <person name="Grigoriev I.V."/>
            <person name="Debuchy R."/>
            <person name="Gladieux P."/>
            <person name="Thoren M.H."/>
            <person name="Johannesson H."/>
        </authorList>
    </citation>
    <scope>NUCLEOTIDE SEQUENCE</scope>
    <source>
        <strain evidence="2">SMH3391-2</strain>
    </source>
</reference>
<sequence>MAWWDSRHRNLGASPPPKNALAMGDVFPKLGLRQQSTTPTMDRERALLSPISGEHQLAVHVNIQFTDPVIRSSYHRSYSCSPGFEPSNRICSGLLRRIEHSSKELLTRKDSGALEILKDGSYERKPLRFEMTFRLVRRGWGEWAERTFRSYQEQPLTVALTKDIILASHRMVGLFLRRHDKDFQWLDGTVCDTNPPGRETMLPPLGGPVSLLCVPRSKFVESSQTFEFAPGYSIELSFRSRNPRRKVAAFGRVVRVNSNQTAPLTLLMSEDLLWKGLRATNRLLELRKHDFDGHIEDCRTPGCQHFGNEALDIELRVSNNLGPLYSHVRRNIQSQLSLFHDPEARDCHDFLRAVEDRLMEIKEESDARISEMNDLEFCILELKGVGWAIQQPAKFILDSSASYGRRTIQAALDRIQTGLGDVIRGHNVAVHFTAHKRSHLILDKAIVAHQKRGAPVEVFASPDEEKAAFVSRLKKRIQEDIDMVFKDTCCIDDIPEDEDDQASVTSSINISNVVIERQEDTTQEVSLAQLSPKGSSEQLQQPSRPPMIQRRFSLSCRPSSASTQSVESAERTNDSTSAPDATENDSNSSSSLSSTHDPAKVNEEDSIRFVVTAPDKPAQRCFPLVPKRFSPVTRVSNASTLVEEISGVLEAAGTVDLEQEKSVSTGDSQRETDEIATILEENLSRESHSEAALMTSRVVGSDASNNSTAMPLDDTPTVHPSDSTYDTTEQVPVAPRDESCDGQERETEGHVEDEEEESTTDPNIEHVRTCKTPSLFEGLKSHGAEEYPTTPSTPALSSGGDSSPRNSILMTPVYLRTLSGTRDPVVRDFEPESEPDAPGLRIEAEMGGELASKRREDSHPLADMYPTGSAFLSPSPEIVASELTFDGSDNLSIRVSDPEAAYRETPPLMSHPSSPPLEPESPPIQHFGMSENLSDGRVPVLGAEPAVVSDECCLLRSDFPTPEVRRSDPTQEPGVDLPPRSETSSAPKGGTEASGLSGCGLEKIELVAEEEEALHGVLEGPEIPSEDGIEYTHGTDQDSGAADLESADSSVHTLPDASPEDVERAVIGETGNISATPSIESGPGLGAEVISKVSDSVLPDRDSISGGLEGADVGPVDEPLWLCQDADAHETENFLEDEPEREQHGAGGHEAKTVTDTEAADVACEIKVPSPEAVDGQDVGATETPDGWRVTGGAGLETETMEPVVCIEILQSQDDPTGDVTGALSVVQAPEAPKVELAIVELAIKGESGVETESLFLEAANDQRDVAPEISVEDPSAPPLHSELPLADKGTVSGIFVAGSTEPPVPEPPEPSREETVVLLSDTHHPGGFNPFFLSPLTAAPSARSSMYSISDLADAQSLCPSSRGSVEDVRRSSEDIRRPVSSEQHHRPQTAGYLGLGETRRIKIGLQGMRGDLRRFGLPLQYMLDRDDGPVEKPRPSTSGGGRHRKLKKLPATLGSTKKPSAPVEEAVDDDQVLPRVMFLLAGVAVISKVFKGSAN</sequence>
<feature type="region of interest" description="Disordered" evidence="1">
    <location>
        <begin position="523"/>
        <end position="603"/>
    </location>
</feature>
<dbReference type="EMBL" id="JAULSR010000005">
    <property type="protein sequence ID" value="KAK0618238.1"/>
    <property type="molecule type" value="Genomic_DNA"/>
</dbReference>
<feature type="compositionally biased region" description="Pro residues" evidence="1">
    <location>
        <begin position="913"/>
        <end position="922"/>
    </location>
</feature>
<protein>
    <recommendedName>
        <fullName evidence="4">Pt repeat family protein</fullName>
    </recommendedName>
</protein>
<feature type="region of interest" description="Disordered" evidence="1">
    <location>
        <begin position="889"/>
        <end position="937"/>
    </location>
</feature>
<evidence type="ECO:0000256" key="1">
    <source>
        <dbReference type="SAM" id="MobiDB-lite"/>
    </source>
</evidence>
<feature type="region of interest" description="Disordered" evidence="1">
    <location>
        <begin position="1426"/>
        <end position="1467"/>
    </location>
</feature>
<dbReference type="Proteomes" id="UP001174934">
    <property type="component" value="Unassembled WGS sequence"/>
</dbReference>
<organism evidence="2 3">
    <name type="scientific">Bombardia bombarda</name>
    <dbReference type="NCBI Taxonomy" id="252184"/>
    <lineage>
        <taxon>Eukaryota</taxon>
        <taxon>Fungi</taxon>
        <taxon>Dikarya</taxon>
        <taxon>Ascomycota</taxon>
        <taxon>Pezizomycotina</taxon>
        <taxon>Sordariomycetes</taxon>
        <taxon>Sordariomycetidae</taxon>
        <taxon>Sordariales</taxon>
        <taxon>Lasiosphaeriaceae</taxon>
        <taxon>Bombardia</taxon>
    </lineage>
</organism>